<evidence type="ECO:0000256" key="4">
    <source>
        <dbReference type="ARBA" id="ARBA00022563"/>
    </source>
</evidence>
<dbReference type="CDD" id="cd00209">
    <property type="entry name" value="DHFR"/>
    <property type="match status" value="1"/>
</dbReference>
<dbReference type="GO" id="GO:0046655">
    <property type="term" value="P:folic acid metabolic process"/>
    <property type="evidence" value="ECO:0007669"/>
    <property type="project" value="TreeGrafter"/>
</dbReference>
<proteinExistence type="inferred from homology"/>
<dbReference type="InterPro" id="IPR012259">
    <property type="entry name" value="DHFR"/>
</dbReference>
<dbReference type="GO" id="GO:0004146">
    <property type="term" value="F:dihydrofolate reductase activity"/>
    <property type="evidence" value="ECO:0007669"/>
    <property type="project" value="UniProtKB-EC"/>
</dbReference>
<evidence type="ECO:0000313" key="12">
    <source>
        <dbReference type="Proteomes" id="UP000256977"/>
    </source>
</evidence>
<comment type="function">
    <text evidence="7 8">Key enzyme in folate metabolism. Catalyzes an essential reaction for de novo glycine and purine synthesis, and for DNA precursor synthesis.</text>
</comment>
<organism evidence="11 12">
    <name type="scientific">Cohnella phaseoli</name>
    <dbReference type="NCBI Taxonomy" id="456490"/>
    <lineage>
        <taxon>Bacteria</taxon>
        <taxon>Bacillati</taxon>
        <taxon>Bacillota</taxon>
        <taxon>Bacilli</taxon>
        <taxon>Bacillales</taxon>
        <taxon>Paenibacillaceae</taxon>
        <taxon>Cohnella</taxon>
    </lineage>
</organism>
<dbReference type="InterPro" id="IPR024072">
    <property type="entry name" value="DHFR-like_dom_sf"/>
</dbReference>
<dbReference type="PROSITE" id="PS00075">
    <property type="entry name" value="DHFR_1"/>
    <property type="match status" value="1"/>
</dbReference>
<dbReference type="PROSITE" id="PS51330">
    <property type="entry name" value="DHFR_2"/>
    <property type="match status" value="1"/>
</dbReference>
<comment type="pathway">
    <text evidence="1 8">Cofactor biosynthesis; tetrahydrofolate biosynthesis; 5,6,7,8-tetrahydrofolate from 7,8-dihydrofolate: step 1/1.</text>
</comment>
<evidence type="ECO:0000256" key="6">
    <source>
        <dbReference type="ARBA" id="ARBA00023002"/>
    </source>
</evidence>
<dbReference type="UniPathway" id="UPA00077">
    <property type="reaction ID" value="UER00158"/>
</dbReference>
<keyword evidence="12" id="KW-1185">Reference proteome</keyword>
<dbReference type="OrthoDB" id="9804315at2"/>
<evidence type="ECO:0000313" key="11">
    <source>
        <dbReference type="EMBL" id="RED77509.1"/>
    </source>
</evidence>
<name>A0A3D9JUQ7_9BACL</name>
<dbReference type="GO" id="GO:0046452">
    <property type="term" value="P:dihydrofolate metabolic process"/>
    <property type="evidence" value="ECO:0007669"/>
    <property type="project" value="TreeGrafter"/>
</dbReference>
<comment type="similarity">
    <text evidence="2 8 9">Belongs to the dihydrofolate reductase family.</text>
</comment>
<feature type="domain" description="DHFR" evidence="10">
    <location>
        <begin position="2"/>
        <end position="159"/>
    </location>
</feature>
<gene>
    <name evidence="11" type="ORF">DFP98_109120</name>
</gene>
<dbReference type="GO" id="GO:0046654">
    <property type="term" value="P:tetrahydrofolate biosynthetic process"/>
    <property type="evidence" value="ECO:0007669"/>
    <property type="project" value="UniProtKB-UniPathway"/>
</dbReference>
<dbReference type="Pfam" id="PF00186">
    <property type="entry name" value="DHFR_1"/>
    <property type="match status" value="1"/>
</dbReference>
<dbReference type="EC" id="1.5.1.3" evidence="3 8"/>
<evidence type="ECO:0000256" key="5">
    <source>
        <dbReference type="ARBA" id="ARBA00022857"/>
    </source>
</evidence>
<dbReference type="GO" id="GO:0070401">
    <property type="term" value="F:NADP+ binding"/>
    <property type="evidence" value="ECO:0007669"/>
    <property type="project" value="UniProtKB-ARBA"/>
</dbReference>
<keyword evidence="4 8" id="KW-0554">One-carbon metabolism</keyword>
<evidence type="ECO:0000256" key="7">
    <source>
        <dbReference type="ARBA" id="ARBA00025067"/>
    </source>
</evidence>
<protein>
    <recommendedName>
        <fullName evidence="3 8">Dihydrofolate reductase</fullName>
        <ecNumber evidence="3 8">1.5.1.3</ecNumber>
    </recommendedName>
</protein>
<dbReference type="EMBL" id="QRDZ01000009">
    <property type="protein sequence ID" value="RED77509.1"/>
    <property type="molecule type" value="Genomic_DNA"/>
</dbReference>
<dbReference type="GO" id="GO:0006730">
    <property type="term" value="P:one-carbon metabolic process"/>
    <property type="evidence" value="ECO:0007669"/>
    <property type="project" value="UniProtKB-KW"/>
</dbReference>
<evidence type="ECO:0000256" key="3">
    <source>
        <dbReference type="ARBA" id="ARBA00012856"/>
    </source>
</evidence>
<evidence type="ECO:0000256" key="8">
    <source>
        <dbReference type="PIRNR" id="PIRNR000194"/>
    </source>
</evidence>
<dbReference type="PIRSF" id="PIRSF000194">
    <property type="entry name" value="DHFR"/>
    <property type="match status" value="1"/>
</dbReference>
<evidence type="ECO:0000256" key="9">
    <source>
        <dbReference type="RuleBase" id="RU004474"/>
    </source>
</evidence>
<evidence type="ECO:0000256" key="2">
    <source>
        <dbReference type="ARBA" id="ARBA00009539"/>
    </source>
</evidence>
<dbReference type="FunFam" id="3.40.430.10:FF:000001">
    <property type="entry name" value="Dihydrofolate reductase"/>
    <property type="match status" value="1"/>
</dbReference>
<dbReference type="InterPro" id="IPR017925">
    <property type="entry name" value="DHFR_CS"/>
</dbReference>
<dbReference type="PRINTS" id="PR00070">
    <property type="entry name" value="DHFR"/>
</dbReference>
<accession>A0A3D9JUQ7</accession>
<dbReference type="AlphaFoldDB" id="A0A3D9JUQ7"/>
<comment type="caution">
    <text evidence="11">The sequence shown here is derived from an EMBL/GenBank/DDBJ whole genome shotgun (WGS) entry which is preliminary data.</text>
</comment>
<keyword evidence="6 8" id="KW-0560">Oxidoreductase</keyword>
<evidence type="ECO:0000259" key="10">
    <source>
        <dbReference type="PROSITE" id="PS51330"/>
    </source>
</evidence>
<dbReference type="PANTHER" id="PTHR48069">
    <property type="entry name" value="DIHYDROFOLATE REDUCTASE"/>
    <property type="match status" value="1"/>
</dbReference>
<evidence type="ECO:0000256" key="1">
    <source>
        <dbReference type="ARBA" id="ARBA00004903"/>
    </source>
</evidence>
<dbReference type="GO" id="GO:0005829">
    <property type="term" value="C:cytosol"/>
    <property type="evidence" value="ECO:0007669"/>
    <property type="project" value="TreeGrafter"/>
</dbReference>
<sequence>MTVTLIAAVASNGVIGRNNELPWRLPADLSYFKRNTLGKPVLMGRKTFESLGRPLKDRENVILSRTLEVAPAGCVLMRTIDEAAEAYRDQELMVIGGAEIYAATLANADRLLLTELAQPFDGDAYFPEYDREEWRLVSREEGVIDERNAIPHAYCVYERVGSK</sequence>
<comment type="catalytic activity">
    <reaction evidence="8">
        <text>(6S)-5,6,7,8-tetrahydrofolate + NADP(+) = 7,8-dihydrofolate + NADPH + H(+)</text>
        <dbReference type="Rhea" id="RHEA:15009"/>
        <dbReference type="ChEBI" id="CHEBI:15378"/>
        <dbReference type="ChEBI" id="CHEBI:57451"/>
        <dbReference type="ChEBI" id="CHEBI:57453"/>
        <dbReference type="ChEBI" id="CHEBI:57783"/>
        <dbReference type="ChEBI" id="CHEBI:58349"/>
        <dbReference type="EC" id="1.5.1.3"/>
    </reaction>
</comment>
<dbReference type="PANTHER" id="PTHR48069:SF3">
    <property type="entry name" value="DIHYDROFOLATE REDUCTASE"/>
    <property type="match status" value="1"/>
</dbReference>
<reference evidence="11 12" key="1">
    <citation type="submission" date="2018-07" db="EMBL/GenBank/DDBJ databases">
        <title>Genomic Encyclopedia of Type Strains, Phase III (KMG-III): the genomes of soil and plant-associated and newly described type strains.</title>
        <authorList>
            <person name="Whitman W."/>
        </authorList>
    </citation>
    <scope>NUCLEOTIDE SEQUENCE [LARGE SCALE GENOMIC DNA]</scope>
    <source>
        <strain evidence="11 12">CECT 7287</strain>
    </source>
</reference>
<dbReference type="SUPFAM" id="SSF53597">
    <property type="entry name" value="Dihydrofolate reductase-like"/>
    <property type="match status" value="1"/>
</dbReference>
<dbReference type="Proteomes" id="UP000256977">
    <property type="component" value="Unassembled WGS sequence"/>
</dbReference>
<dbReference type="RefSeq" id="WP_116061122.1">
    <property type="nucleotide sequence ID" value="NZ_QRDZ01000009.1"/>
</dbReference>
<dbReference type="Gene3D" id="3.40.430.10">
    <property type="entry name" value="Dihydrofolate Reductase, subunit A"/>
    <property type="match status" value="1"/>
</dbReference>
<keyword evidence="5 8" id="KW-0521">NADP</keyword>
<dbReference type="InterPro" id="IPR001796">
    <property type="entry name" value="DHFR_dom"/>
</dbReference>